<evidence type="ECO:0000256" key="1">
    <source>
        <dbReference type="ARBA" id="ARBA00004613"/>
    </source>
</evidence>
<reference evidence="5 6" key="1">
    <citation type="submission" date="2016-10" db="EMBL/GenBank/DDBJ databases">
        <authorList>
            <person name="de Groot N.N."/>
        </authorList>
    </citation>
    <scope>NUCLEOTIDE SEQUENCE [LARGE SCALE GENOMIC DNA]</scope>
    <source>
        <strain evidence="5 6">DSM 17925</strain>
    </source>
</reference>
<dbReference type="InterPro" id="IPR001343">
    <property type="entry name" value="Hemolysn_Ca-bd"/>
</dbReference>
<feature type="domain" description="Pentraxin (PTX)" evidence="4">
    <location>
        <begin position="1357"/>
        <end position="1548"/>
    </location>
</feature>
<dbReference type="InterPro" id="IPR050557">
    <property type="entry name" value="RTX_toxin/Mannuronan_C5-epim"/>
</dbReference>
<keyword evidence="6" id="KW-1185">Reference proteome</keyword>
<dbReference type="Gene3D" id="2.150.10.10">
    <property type="entry name" value="Serralysin-like metalloprotease, C-terminal"/>
    <property type="match status" value="9"/>
</dbReference>
<dbReference type="Pfam" id="PF00354">
    <property type="entry name" value="Pentaxin"/>
    <property type="match status" value="1"/>
</dbReference>
<dbReference type="RefSeq" id="WP_089994142.1">
    <property type="nucleotide sequence ID" value="NZ_FOIZ01000001.1"/>
</dbReference>
<dbReference type="STRING" id="364200.SAMN04488515_2313"/>
<dbReference type="SUPFAM" id="SSF49899">
    <property type="entry name" value="Concanavalin A-like lectins/glucanases"/>
    <property type="match status" value="1"/>
</dbReference>
<evidence type="ECO:0000313" key="5">
    <source>
        <dbReference type="EMBL" id="SEW32406.1"/>
    </source>
</evidence>
<dbReference type="OrthoDB" id="7730468at2"/>
<name>A0A1I0QYC4_9RHOB</name>
<dbReference type="EMBL" id="FOIZ01000001">
    <property type="protein sequence ID" value="SEW32406.1"/>
    <property type="molecule type" value="Genomic_DNA"/>
</dbReference>
<evidence type="ECO:0000256" key="3">
    <source>
        <dbReference type="SAM" id="Coils"/>
    </source>
</evidence>
<keyword evidence="2" id="KW-0964">Secreted</keyword>
<dbReference type="SUPFAM" id="SSF51120">
    <property type="entry name" value="beta-Roll"/>
    <property type="match status" value="8"/>
</dbReference>
<dbReference type="PRINTS" id="PR00313">
    <property type="entry name" value="CABNDNGRPT"/>
</dbReference>
<dbReference type="PANTHER" id="PTHR38340:SF1">
    <property type="entry name" value="S-LAYER PROTEIN"/>
    <property type="match status" value="1"/>
</dbReference>
<gene>
    <name evidence="5" type="ORF">SAMN04488515_2313</name>
</gene>
<dbReference type="Proteomes" id="UP000199167">
    <property type="component" value="Unassembled WGS sequence"/>
</dbReference>
<proteinExistence type="predicted"/>
<dbReference type="InterPro" id="IPR018511">
    <property type="entry name" value="Hemolysin-typ_Ca-bd_CS"/>
</dbReference>
<evidence type="ECO:0000259" key="4">
    <source>
        <dbReference type="SMART" id="SM00159"/>
    </source>
</evidence>
<dbReference type="InterPro" id="IPR001759">
    <property type="entry name" value="PTX_dom"/>
</dbReference>
<comment type="subcellular location">
    <subcellularLocation>
        <location evidence="1">Secreted</location>
    </subcellularLocation>
</comment>
<dbReference type="Pfam" id="PF00353">
    <property type="entry name" value="HemolysinCabind"/>
    <property type="match status" value="13"/>
</dbReference>
<dbReference type="Gene3D" id="2.60.120.200">
    <property type="match status" value="1"/>
</dbReference>
<dbReference type="GO" id="GO:0005509">
    <property type="term" value="F:calcium ion binding"/>
    <property type="evidence" value="ECO:0007669"/>
    <property type="project" value="InterPro"/>
</dbReference>
<dbReference type="GO" id="GO:0005576">
    <property type="term" value="C:extracellular region"/>
    <property type="evidence" value="ECO:0007669"/>
    <property type="project" value="UniProtKB-SubCell"/>
</dbReference>
<dbReference type="InterPro" id="IPR011049">
    <property type="entry name" value="Serralysin-like_metalloprot_C"/>
</dbReference>
<dbReference type="SMART" id="SM00159">
    <property type="entry name" value="PTX"/>
    <property type="match status" value="1"/>
</dbReference>
<protein>
    <submittedName>
        <fullName evidence="5">Ca2+-binding protein, RTX toxin-related</fullName>
    </submittedName>
</protein>
<evidence type="ECO:0000256" key="2">
    <source>
        <dbReference type="ARBA" id="ARBA00022525"/>
    </source>
</evidence>
<evidence type="ECO:0000313" key="6">
    <source>
        <dbReference type="Proteomes" id="UP000199167"/>
    </source>
</evidence>
<dbReference type="InterPro" id="IPR013320">
    <property type="entry name" value="ConA-like_dom_sf"/>
</dbReference>
<dbReference type="PANTHER" id="PTHR38340">
    <property type="entry name" value="S-LAYER PROTEIN"/>
    <property type="match status" value="1"/>
</dbReference>
<keyword evidence="3" id="KW-0175">Coiled coil</keyword>
<organism evidence="5 6">
    <name type="scientific">Cognatiyoonia koreensis</name>
    <dbReference type="NCBI Taxonomy" id="364200"/>
    <lineage>
        <taxon>Bacteria</taxon>
        <taxon>Pseudomonadati</taxon>
        <taxon>Pseudomonadota</taxon>
        <taxon>Alphaproteobacteria</taxon>
        <taxon>Rhodobacterales</taxon>
        <taxon>Paracoccaceae</taxon>
        <taxon>Cognatiyoonia</taxon>
    </lineage>
</organism>
<accession>A0A1I0QYC4</accession>
<feature type="coiled-coil region" evidence="3">
    <location>
        <begin position="125"/>
        <end position="152"/>
    </location>
</feature>
<sequence length="1986" mass="207384">MPAGQSMIDYRDNISRITGELDDLSASLDEFAGTLKTASDVVGFVDKSGDKAGKIRKLIDKQLKLLEATEKAGPLSSVSKVFKTLLESIARPAMKAIEEQVEKLNNIGKGSKEKGEFLADLKSALIDAADALELVSEKVAEAKDQVNEHTATLDDTIAAIDAATDGGRTTFITGADWASHYADLSAEIDSQLANRNAAIDPLVDVYETLTGRVTTIQRTMDSAKLDTAQFGTAELEKIAGVFNLLSGPLEAAAAALEPIKPLLDAAGVVFDLFVQPVLDFLTDTLGIKQLLIDLEVEINALLTLPDGIELKNFLDGLVSNAQDMADLLDAFNVDNFGIFSSTNGIETGFLVDLETAIFGDAVGKANTDSNSGPTWYGTSDIDLIDLSGRSGGKGVLFDGKDGKDNITGTNANDIFVASEGDDVLDGAGGIDLIYFDGNFGEYEILVNEDDGSIVITHVKPPEGSRKQGAETLSNFEYVVFRNIAFEVATLEDAVTGGSILQGNEDVDDLMFLSSFGQTVDGFYVADGQSGDDTIFGSTEDDRLIGGLGNDVFIPGMGDDEIYGGRGRDTFQVLNNDDPNSEFTVDLIAGQSVSKNTDAEGDDVLYSIENVILQDGGRLSVHRVKGSDRANSLLTAEGTDLVEGRGGNDVLDTRGGDDILIGGAGIDLLLGGKGNDLLIAGDASVAGKSEHYDGGTNTSVGDGLGYSRNGFVYKDLQFVGEGSSPINRNDLTFLLNNTTAASGPLRIIADTGTIEHLDSRGRVIATDTAVGIEKFAGSDADDVIYGAVGTRERSIEIHGADGNDTLYSNGASVTWGGDGADLIYASSLDDSQNITPLFYGGGGREIDTLNLTQLDDVRWKLTSQGTGPTGRIYLVEAFTTSETGSLSSSQRSYSANAHDIEKFVLSENDDEISMILDGTQIGDFDGRGGDDLLIVKGGQAIFDGGDGDDVVSFEGGGHGSVSGGAGSDRVSFNTTLNGEYQITDLGAGDDFALLQRYGSFDVDQATIAGGTGYDTIVFDPISNASITVDVAAGTAASSNNSIIGKFAGFELVVGSNQNDTMNGDAGNNQFVGRAGVDIVKGRNGNDTIFGGDGADSLYGDNGNDTLHGGRGADILHGGDGIDTASYATVHLGGPEGEAIISRFAGVSASIKTGRASDGSGIDLLNGIENLIGSIYDDKLEGNALANVLSGDEGDDVLIGLGGDDALLLEDDDIALGGTGDDAFFANEGSYLINGGSGVDTLDFSSLRGSVTFSSSSQFTTTVTVQKPVWFDNGQDEARNGLTPQMVLETDLLFANDAADLARVVPDTQSFEIRLATETKLFESTAASIEKIVGSDGDDTLVGRDGFTVDMLDLNAGSEQKQYAELVNFDMPTASLSAEVLFQSADEVDPVTGLIPFLSYAVPSDNEALLIFAYTEGSFSGDIGVRINGTNQLTGIPSSVILDGELHRVSVTYDSSNGQVKTFLDGALIHTGSTGSGGISSGGTLVFGQEQDGLGTGFNLNNLGRGQVADIRIWDDVRTDAEIAANAFRHLDNPSTQANLAANWRPDLANPNQIEDAAGGPALTLRSFDGSPLPGITRFVTGRDDHISDGTGDDTVSLGAGDDYVRVGGGADSFDGGSGTDYISYYGSKNGVFINLDKNSVSRSWAQNDNIKDFEGASGSRTGDDTIYGTAGANTIRTYGGDDRVYAGRGSDRVELGSGNDFVRVGGGRETFEGGSGTDYISYYASSGGITANLATDEISGSWATNDVIKDFEGISGSKTGGDSITGTSGANTIRTYGGDDKVAAGGGADKVFLGDGDDYVRVGGGRETFEGGSGRDYISYFDSPDGIRIDLRDDEVSKAWATNDKIADFEGASGSRTGDDTMLGTNGANVLRSYGGDDKLYGRGGADRLYGGDGKDFMDGGSGSDLLYGGAGADVFEFDRGEGVDIVKDFQNNVDTVVLDGFDLTKAEALDLAKQVGSDVVFDFGSGGKLTIEEVTVNQLVNDLEMG</sequence>
<dbReference type="PROSITE" id="PS00330">
    <property type="entry name" value="HEMOLYSIN_CALCIUM"/>
    <property type="match status" value="5"/>
</dbReference>